<dbReference type="PIRSF" id="PIRSF001221">
    <property type="entry name" value="Amidase_fungi"/>
    <property type="match status" value="1"/>
</dbReference>
<gene>
    <name evidence="6" type="ORF">CkaCkLH20_02477</name>
</gene>
<organism evidence="6 7">
    <name type="scientific">Colletotrichum karsti</name>
    <dbReference type="NCBI Taxonomy" id="1095194"/>
    <lineage>
        <taxon>Eukaryota</taxon>
        <taxon>Fungi</taxon>
        <taxon>Dikarya</taxon>
        <taxon>Ascomycota</taxon>
        <taxon>Pezizomycotina</taxon>
        <taxon>Sordariomycetes</taxon>
        <taxon>Hypocreomycetidae</taxon>
        <taxon>Glomerellales</taxon>
        <taxon>Glomerellaceae</taxon>
        <taxon>Colletotrichum</taxon>
        <taxon>Colletotrichum boninense species complex</taxon>
    </lineage>
</organism>
<evidence type="ECO:0000313" key="6">
    <source>
        <dbReference type="EMBL" id="KAF9879666.1"/>
    </source>
</evidence>
<feature type="active site" description="Charge relay system" evidence="3">
    <location>
        <position position="204"/>
    </location>
</feature>
<proteinExistence type="inferred from homology"/>
<evidence type="ECO:0000256" key="4">
    <source>
        <dbReference type="PIRSR" id="PIRSR001221-2"/>
    </source>
</evidence>
<comment type="caution">
    <text evidence="6">The sequence shown here is derived from an EMBL/GenBank/DDBJ whole genome shotgun (WGS) entry which is preliminary data.</text>
</comment>
<reference evidence="6" key="2">
    <citation type="submission" date="2020-11" db="EMBL/GenBank/DDBJ databases">
        <title>Whole genome sequencing of Colletotrichum sp.</title>
        <authorList>
            <person name="Li H."/>
        </authorList>
    </citation>
    <scope>NUCLEOTIDE SEQUENCE</scope>
    <source>
        <strain evidence="6">CkLH20</strain>
    </source>
</reference>
<evidence type="ECO:0000259" key="5">
    <source>
        <dbReference type="Pfam" id="PF01425"/>
    </source>
</evidence>
<dbReference type="AlphaFoldDB" id="A0A9P6IFM6"/>
<dbReference type="RefSeq" id="XP_038749127.1">
    <property type="nucleotide sequence ID" value="XM_038885196.1"/>
</dbReference>
<sequence length="554" mass="59821">MATLQERIQPALDVRDASLEPTAILSKSKRLPLNVISIPRACGLLSKLELDLTESYDATALLQKLALGEVSSVTLLTAFRKRATIAQQCTNCLTELIPEALNDARACDDYFSKTGKLIGPLHGLPVSVKEQIAVRGLRTNAGFVAWVNNVVDEDSDIVRSLKKLGAVVFARTNQPQSLMHLETSNNIYGATVHPENRNLTAGGSTGGEAALMAMGGTPLGIGGDIGGSIRVPAAYNGIYGFLPTPGRISGEGVVIPTPGSDAISGTLGPFARSLRDIELFCTAYSSAFPWVEDRSLIPGDILSPSLGRQLSQDRRLRVGFMFDNGVVSPLPPVHRVLSSVSQRLMNSADIELVPFVPWDHAKAWSIIAANYFEDTGEDIRKKCAEGDEPLEPLTEWILEQCEHSTLAVGKTLQERKAARDAYRRAYATHWNKSGIDVLVSPVTPGTAPPLGTSKYWAYTAVWNLLSYPAIAIPASKLVGEANHAKDLEAETYVPKNDIETHLLKGYSAETSAGMPVGVQVVAPRLHESMLIKASYIIEEALKASELSEILKSKM</sequence>
<name>A0A9P6IFM6_9PEZI</name>
<dbReference type="Gene3D" id="3.90.1300.10">
    <property type="entry name" value="Amidase signature (AS) domain"/>
    <property type="match status" value="1"/>
</dbReference>
<feature type="active site" description="Charge relay system" evidence="3">
    <location>
        <position position="129"/>
    </location>
</feature>
<dbReference type="GO" id="GO:0016787">
    <property type="term" value="F:hydrolase activity"/>
    <property type="evidence" value="ECO:0007669"/>
    <property type="project" value="UniProtKB-KW"/>
</dbReference>
<dbReference type="GeneID" id="62158270"/>
<feature type="domain" description="Amidase" evidence="5">
    <location>
        <begin position="75"/>
        <end position="530"/>
    </location>
</feature>
<comment type="similarity">
    <text evidence="1">Belongs to the amidase family.</text>
</comment>
<dbReference type="PANTHER" id="PTHR46072:SF4">
    <property type="entry name" value="AMIDASE C550.07-RELATED"/>
    <property type="match status" value="1"/>
</dbReference>
<evidence type="ECO:0000313" key="7">
    <source>
        <dbReference type="Proteomes" id="UP000781932"/>
    </source>
</evidence>
<accession>A0A9P6IFM6</accession>
<feature type="binding site" evidence="4">
    <location>
        <begin position="225"/>
        <end position="228"/>
    </location>
    <ligand>
        <name>substrate</name>
    </ligand>
</feature>
<keyword evidence="7" id="KW-1185">Reference proteome</keyword>
<dbReference type="InterPro" id="IPR023631">
    <property type="entry name" value="Amidase_dom"/>
</dbReference>
<dbReference type="EMBL" id="JAATWM020000006">
    <property type="protein sequence ID" value="KAF9879666.1"/>
    <property type="molecule type" value="Genomic_DNA"/>
</dbReference>
<feature type="binding site" evidence="4">
    <location>
        <position position="178"/>
    </location>
    <ligand>
        <name>substrate</name>
    </ligand>
</feature>
<dbReference type="OrthoDB" id="6428749at2759"/>
<feature type="active site" description="Acyl-ester intermediate" evidence="3">
    <location>
        <position position="228"/>
    </location>
</feature>
<reference evidence="6" key="1">
    <citation type="submission" date="2020-03" db="EMBL/GenBank/DDBJ databases">
        <authorList>
            <person name="He L."/>
        </authorList>
    </citation>
    <scope>NUCLEOTIDE SEQUENCE</scope>
    <source>
        <strain evidence="6">CkLH20</strain>
    </source>
</reference>
<feature type="binding site" evidence="4">
    <location>
        <position position="204"/>
    </location>
    <ligand>
        <name>substrate</name>
    </ligand>
</feature>
<dbReference type="PANTHER" id="PTHR46072">
    <property type="entry name" value="AMIDASE-RELATED-RELATED"/>
    <property type="match status" value="1"/>
</dbReference>
<evidence type="ECO:0000256" key="3">
    <source>
        <dbReference type="PIRSR" id="PIRSR001221-1"/>
    </source>
</evidence>
<dbReference type="Pfam" id="PF01425">
    <property type="entry name" value="Amidase"/>
    <property type="match status" value="1"/>
</dbReference>
<dbReference type="SUPFAM" id="SSF75304">
    <property type="entry name" value="Amidase signature (AS) enzymes"/>
    <property type="match status" value="1"/>
</dbReference>
<protein>
    <recommendedName>
        <fullName evidence="5">Amidase domain-containing protein</fullName>
    </recommendedName>
</protein>
<evidence type="ECO:0000256" key="2">
    <source>
        <dbReference type="ARBA" id="ARBA00022801"/>
    </source>
</evidence>
<evidence type="ECO:0000256" key="1">
    <source>
        <dbReference type="ARBA" id="ARBA00009199"/>
    </source>
</evidence>
<dbReference type="Proteomes" id="UP000781932">
    <property type="component" value="Unassembled WGS sequence"/>
</dbReference>
<keyword evidence="2" id="KW-0378">Hydrolase</keyword>
<dbReference type="InterPro" id="IPR036928">
    <property type="entry name" value="AS_sf"/>
</dbReference>